<proteinExistence type="predicted"/>
<evidence type="ECO:0000313" key="2">
    <source>
        <dbReference type="Proteomes" id="UP000887159"/>
    </source>
</evidence>
<sequence>MCRFTILEKLKRISSSLEIHLQWVLSHVNLASNEITDALDKDGAAQITMNSVSLTYLELHSTYINNKQSTVPPAHHWYEATRPSGSLSL</sequence>
<accession>A0A8X6R1A1</accession>
<organism evidence="1 2">
    <name type="scientific">Trichonephila clavipes</name>
    <name type="common">Golden silk orbweaver</name>
    <name type="synonym">Nephila clavipes</name>
    <dbReference type="NCBI Taxonomy" id="2585209"/>
    <lineage>
        <taxon>Eukaryota</taxon>
        <taxon>Metazoa</taxon>
        <taxon>Ecdysozoa</taxon>
        <taxon>Arthropoda</taxon>
        <taxon>Chelicerata</taxon>
        <taxon>Arachnida</taxon>
        <taxon>Araneae</taxon>
        <taxon>Araneomorphae</taxon>
        <taxon>Entelegynae</taxon>
        <taxon>Araneoidea</taxon>
        <taxon>Nephilidae</taxon>
        <taxon>Trichonephila</taxon>
    </lineage>
</organism>
<dbReference type="EMBL" id="BMAU01021010">
    <property type="protein sequence ID" value="GFX86501.1"/>
    <property type="molecule type" value="Genomic_DNA"/>
</dbReference>
<gene>
    <name evidence="1" type="primary">NCL1_53034</name>
    <name evidence="1" type="ORF">TNCV_3727701</name>
</gene>
<comment type="caution">
    <text evidence="1">The sequence shown here is derived from an EMBL/GenBank/DDBJ whole genome shotgun (WGS) entry which is preliminary data.</text>
</comment>
<evidence type="ECO:0000313" key="1">
    <source>
        <dbReference type="EMBL" id="GFX86501.1"/>
    </source>
</evidence>
<keyword evidence="2" id="KW-1185">Reference proteome</keyword>
<reference evidence="1" key="1">
    <citation type="submission" date="2020-08" db="EMBL/GenBank/DDBJ databases">
        <title>Multicomponent nature underlies the extraordinary mechanical properties of spider dragline silk.</title>
        <authorList>
            <person name="Kono N."/>
            <person name="Nakamura H."/>
            <person name="Mori M."/>
            <person name="Yoshida Y."/>
            <person name="Ohtoshi R."/>
            <person name="Malay A.D."/>
            <person name="Moran D.A.P."/>
            <person name="Tomita M."/>
            <person name="Numata K."/>
            <person name="Arakawa K."/>
        </authorList>
    </citation>
    <scope>NUCLEOTIDE SEQUENCE</scope>
</reference>
<protein>
    <submittedName>
        <fullName evidence="1">RNase H domain-containing protein</fullName>
    </submittedName>
</protein>
<dbReference type="AlphaFoldDB" id="A0A8X6R1A1"/>
<name>A0A8X6R1A1_TRICX</name>
<dbReference type="Proteomes" id="UP000887159">
    <property type="component" value="Unassembled WGS sequence"/>
</dbReference>